<proteinExistence type="predicted"/>
<dbReference type="OrthoDB" id="7307237at2"/>
<dbReference type="PATRIC" id="fig|1385369.3.peg.6042"/>
<dbReference type="AlphaFoldDB" id="W9GWC2"/>
<protein>
    <submittedName>
        <fullName evidence="1">Uncharacterized protein</fullName>
    </submittedName>
</protein>
<name>W9GWC2_9PROT</name>
<dbReference type="EMBL" id="AVFL01000033">
    <property type="protein sequence ID" value="EWY36951.1"/>
    <property type="molecule type" value="Genomic_DNA"/>
</dbReference>
<evidence type="ECO:0000313" key="1">
    <source>
        <dbReference type="EMBL" id="EWY36951.1"/>
    </source>
</evidence>
<organism evidence="1 2">
    <name type="scientific">Skermanella stibiiresistens SB22</name>
    <dbReference type="NCBI Taxonomy" id="1385369"/>
    <lineage>
        <taxon>Bacteria</taxon>
        <taxon>Pseudomonadati</taxon>
        <taxon>Pseudomonadota</taxon>
        <taxon>Alphaproteobacteria</taxon>
        <taxon>Rhodospirillales</taxon>
        <taxon>Azospirillaceae</taxon>
        <taxon>Skermanella</taxon>
    </lineage>
</organism>
<dbReference type="RefSeq" id="WP_037459775.1">
    <property type="nucleotide sequence ID" value="NZ_AVFL01000033.1"/>
</dbReference>
<accession>W9GWC2</accession>
<evidence type="ECO:0000313" key="2">
    <source>
        <dbReference type="Proteomes" id="UP000019486"/>
    </source>
</evidence>
<reference evidence="1 2" key="1">
    <citation type="submission" date="2013-08" db="EMBL/GenBank/DDBJ databases">
        <title>The genome sequence of Skermanella stibiiresistens.</title>
        <authorList>
            <person name="Zhu W."/>
            <person name="Wang G."/>
        </authorList>
    </citation>
    <scope>NUCLEOTIDE SEQUENCE [LARGE SCALE GENOMIC DNA]</scope>
    <source>
        <strain evidence="1 2">SB22</strain>
    </source>
</reference>
<gene>
    <name evidence="1" type="ORF">N825_22835</name>
</gene>
<keyword evidence="2" id="KW-1185">Reference proteome</keyword>
<dbReference type="STRING" id="1385369.N825_22835"/>
<sequence length="117" mass="13510">MSGTVSGSADVWSGREANNGFLGALSWRMAKPVVLHPRFFEGFLDYLGGRPFDYRGLDGWPPLDQHRYENGRELAAECRAAGISVRWRDRTRIPRDLKALVAERARHRHRHRQQGRR</sequence>
<comment type="caution">
    <text evidence="1">The sequence shown here is derived from an EMBL/GenBank/DDBJ whole genome shotgun (WGS) entry which is preliminary data.</text>
</comment>
<dbReference type="Proteomes" id="UP000019486">
    <property type="component" value="Unassembled WGS sequence"/>
</dbReference>